<feature type="region of interest" description="Disordered" evidence="1">
    <location>
        <begin position="1"/>
        <end position="39"/>
    </location>
</feature>
<dbReference type="EMBL" id="JAEPRD010000218">
    <property type="protein sequence ID" value="KAG2193746.1"/>
    <property type="molecule type" value="Genomic_DNA"/>
</dbReference>
<protein>
    <submittedName>
        <fullName evidence="2">Uncharacterized protein</fullName>
    </submittedName>
</protein>
<evidence type="ECO:0000256" key="1">
    <source>
        <dbReference type="SAM" id="MobiDB-lite"/>
    </source>
</evidence>
<proteinExistence type="predicted"/>
<feature type="compositionally biased region" description="Low complexity" evidence="1">
    <location>
        <begin position="26"/>
        <end position="39"/>
    </location>
</feature>
<evidence type="ECO:0000313" key="2">
    <source>
        <dbReference type="EMBL" id="KAG2193746.1"/>
    </source>
</evidence>
<reference evidence="2" key="1">
    <citation type="submission" date="2020-12" db="EMBL/GenBank/DDBJ databases">
        <title>Metabolic potential, ecology and presence of endohyphal bacteria is reflected in genomic diversity of Mucoromycotina.</title>
        <authorList>
            <person name="Muszewska A."/>
            <person name="Okrasinska A."/>
            <person name="Steczkiewicz K."/>
            <person name="Drgas O."/>
            <person name="Orlowska M."/>
            <person name="Perlinska-Lenart U."/>
            <person name="Aleksandrzak-Piekarczyk T."/>
            <person name="Szatraj K."/>
            <person name="Zielenkiewicz U."/>
            <person name="Pilsyk S."/>
            <person name="Malc E."/>
            <person name="Mieczkowski P."/>
            <person name="Kruszewska J.S."/>
            <person name="Biernat P."/>
            <person name="Pawlowska J."/>
        </authorList>
    </citation>
    <scope>NUCLEOTIDE SEQUENCE</scope>
    <source>
        <strain evidence="2">WA0000017839</strain>
    </source>
</reference>
<comment type="caution">
    <text evidence="2">The sequence shown here is derived from an EMBL/GenBank/DDBJ whole genome shotgun (WGS) entry which is preliminary data.</text>
</comment>
<dbReference type="AlphaFoldDB" id="A0A8H7UPI3"/>
<keyword evidence="3" id="KW-1185">Reference proteome</keyword>
<dbReference type="OrthoDB" id="2290357at2759"/>
<gene>
    <name evidence="2" type="ORF">INT47_005027</name>
</gene>
<organism evidence="2 3">
    <name type="scientific">Mucor saturninus</name>
    <dbReference type="NCBI Taxonomy" id="64648"/>
    <lineage>
        <taxon>Eukaryota</taxon>
        <taxon>Fungi</taxon>
        <taxon>Fungi incertae sedis</taxon>
        <taxon>Mucoromycota</taxon>
        <taxon>Mucoromycotina</taxon>
        <taxon>Mucoromycetes</taxon>
        <taxon>Mucorales</taxon>
        <taxon>Mucorineae</taxon>
        <taxon>Mucoraceae</taxon>
        <taxon>Mucor</taxon>
    </lineage>
</organism>
<sequence length="196" mass="22227">MNVCTTEMEGVRRHRHSMSEGRRHNSNATTTTTTSSYDNYSFYTTTSRNSSFEVIFSRLLDVLIFTSAIAITAYSYLTGTLGQPFVEPKPVLVGYQKRPVPIMAEKRNHYDPIEEAKKKRTQEWAEQQVSQKRRSCSSLVEKKVQPLLSDGEMKREKKRTLSLPESKPDELLSLVQSLIQQGQDALSTPVAYNGST</sequence>
<dbReference type="Proteomes" id="UP000603453">
    <property type="component" value="Unassembled WGS sequence"/>
</dbReference>
<feature type="region of interest" description="Disordered" evidence="1">
    <location>
        <begin position="147"/>
        <end position="166"/>
    </location>
</feature>
<accession>A0A8H7UPI3</accession>
<evidence type="ECO:0000313" key="3">
    <source>
        <dbReference type="Proteomes" id="UP000603453"/>
    </source>
</evidence>
<name>A0A8H7UPI3_9FUNG</name>